<evidence type="ECO:0000256" key="7">
    <source>
        <dbReference type="RuleBase" id="RU000488"/>
    </source>
</evidence>
<dbReference type="GO" id="GO:0055085">
    <property type="term" value="P:transmembrane transport"/>
    <property type="evidence" value="ECO:0007669"/>
    <property type="project" value="InterPro"/>
</dbReference>
<dbReference type="EMBL" id="CAJNNV010002200">
    <property type="protein sequence ID" value="CAE8586744.1"/>
    <property type="molecule type" value="Genomic_DNA"/>
</dbReference>
<dbReference type="PRINTS" id="PR00926">
    <property type="entry name" value="MITOCARRIER"/>
</dbReference>
<evidence type="ECO:0000256" key="4">
    <source>
        <dbReference type="ARBA" id="ARBA00022737"/>
    </source>
</evidence>
<keyword evidence="2 7" id="KW-0813">Transport</keyword>
<dbReference type="Gene3D" id="1.50.40.10">
    <property type="entry name" value="Mitochondrial carrier domain"/>
    <property type="match status" value="1"/>
</dbReference>
<evidence type="ECO:0000256" key="5">
    <source>
        <dbReference type="ARBA" id="ARBA00023136"/>
    </source>
</evidence>
<accession>A0A813DML9</accession>
<dbReference type="InterPro" id="IPR002067">
    <property type="entry name" value="MCP"/>
</dbReference>
<dbReference type="GO" id="GO:0016020">
    <property type="term" value="C:membrane"/>
    <property type="evidence" value="ECO:0007669"/>
    <property type="project" value="UniProtKB-SubCell"/>
</dbReference>
<dbReference type="PANTHER" id="PTHR24089">
    <property type="entry name" value="SOLUTE CARRIER FAMILY 25"/>
    <property type="match status" value="1"/>
</dbReference>
<keyword evidence="3 6" id="KW-0812">Transmembrane</keyword>
<proteinExistence type="inferred from homology"/>
<keyword evidence="5 6" id="KW-0472">Membrane</keyword>
<feature type="non-terminal residue" evidence="8">
    <location>
        <position position="234"/>
    </location>
</feature>
<dbReference type="InterPro" id="IPR023395">
    <property type="entry name" value="MCP_dom_sf"/>
</dbReference>
<dbReference type="AlphaFoldDB" id="A0A813DML9"/>
<reference evidence="8" key="1">
    <citation type="submission" date="2021-02" db="EMBL/GenBank/DDBJ databases">
        <authorList>
            <person name="Dougan E. K."/>
            <person name="Rhodes N."/>
            <person name="Thang M."/>
            <person name="Chan C."/>
        </authorList>
    </citation>
    <scope>NUCLEOTIDE SEQUENCE</scope>
</reference>
<dbReference type="SUPFAM" id="SSF103506">
    <property type="entry name" value="Mitochondrial carrier"/>
    <property type="match status" value="1"/>
</dbReference>
<keyword evidence="4" id="KW-0677">Repeat</keyword>
<evidence type="ECO:0000256" key="6">
    <source>
        <dbReference type="PROSITE-ProRule" id="PRU00282"/>
    </source>
</evidence>
<dbReference type="Pfam" id="PF00153">
    <property type="entry name" value="Mito_carr"/>
    <property type="match status" value="2"/>
</dbReference>
<evidence type="ECO:0000256" key="2">
    <source>
        <dbReference type="ARBA" id="ARBA00022448"/>
    </source>
</evidence>
<dbReference type="InterPro" id="IPR018108">
    <property type="entry name" value="MCP_transmembrane"/>
</dbReference>
<dbReference type="Proteomes" id="UP000654075">
    <property type="component" value="Unassembled WGS sequence"/>
</dbReference>
<name>A0A813DML9_POLGL</name>
<gene>
    <name evidence="8" type="ORF">PGLA1383_LOCUS5592</name>
</gene>
<comment type="subcellular location">
    <subcellularLocation>
        <location evidence="1">Membrane</location>
        <topology evidence="1">Multi-pass membrane protein</topology>
    </subcellularLocation>
</comment>
<protein>
    <recommendedName>
        <fullName evidence="10">ADP,ATP carrier protein</fullName>
    </recommendedName>
</protein>
<evidence type="ECO:0000313" key="9">
    <source>
        <dbReference type="Proteomes" id="UP000654075"/>
    </source>
</evidence>
<keyword evidence="9" id="KW-1185">Reference proteome</keyword>
<sequence length="234" mass="25989">METLDQSMQVAIRRHPETMKQLKQVFAGGIAGCVAKTSVAPLSRVTVLMQVQSMRPHKFADGLNPNNLYLRDSLRKIHREEGFRAFWKGNVATMVHRFPYTAVTFYANALFRRQLLQQPSTARLPEQMRHLIAGGGGACLAVLLVHPLDVVKTRLMVQTRKQYYSGLLDALQKIYRDEGRPGLYRGLGVSLCSAVPTIAVNFALFDEFSRIYGDLGLQSTPFLHALTAGASAGI</sequence>
<evidence type="ECO:0008006" key="10">
    <source>
        <dbReference type="Google" id="ProtNLM"/>
    </source>
</evidence>
<feature type="repeat" description="Solcar" evidence="6">
    <location>
        <begin position="19"/>
        <end position="114"/>
    </location>
</feature>
<evidence type="ECO:0000256" key="1">
    <source>
        <dbReference type="ARBA" id="ARBA00004141"/>
    </source>
</evidence>
<dbReference type="OrthoDB" id="412019at2759"/>
<evidence type="ECO:0000256" key="3">
    <source>
        <dbReference type="ARBA" id="ARBA00022692"/>
    </source>
</evidence>
<comment type="similarity">
    <text evidence="7">Belongs to the mitochondrial carrier (TC 2.A.29) family.</text>
</comment>
<evidence type="ECO:0000313" key="8">
    <source>
        <dbReference type="EMBL" id="CAE8586744.1"/>
    </source>
</evidence>
<dbReference type="OMA" id="DETWMAT"/>
<dbReference type="PROSITE" id="PS50920">
    <property type="entry name" value="SOLCAR"/>
    <property type="match status" value="2"/>
</dbReference>
<feature type="repeat" description="Solcar" evidence="6">
    <location>
        <begin position="125"/>
        <end position="211"/>
    </location>
</feature>
<comment type="caution">
    <text evidence="8">The sequence shown here is derived from an EMBL/GenBank/DDBJ whole genome shotgun (WGS) entry which is preliminary data.</text>
</comment>
<organism evidence="8 9">
    <name type="scientific">Polarella glacialis</name>
    <name type="common">Dinoflagellate</name>
    <dbReference type="NCBI Taxonomy" id="89957"/>
    <lineage>
        <taxon>Eukaryota</taxon>
        <taxon>Sar</taxon>
        <taxon>Alveolata</taxon>
        <taxon>Dinophyceae</taxon>
        <taxon>Suessiales</taxon>
        <taxon>Suessiaceae</taxon>
        <taxon>Polarella</taxon>
    </lineage>
</organism>